<proteinExistence type="predicted"/>
<organism evidence="1 2">
    <name type="scientific">Amycolatopsis samaneae</name>
    <dbReference type="NCBI Taxonomy" id="664691"/>
    <lineage>
        <taxon>Bacteria</taxon>
        <taxon>Bacillati</taxon>
        <taxon>Actinomycetota</taxon>
        <taxon>Actinomycetes</taxon>
        <taxon>Pseudonocardiales</taxon>
        <taxon>Pseudonocardiaceae</taxon>
        <taxon>Amycolatopsis</taxon>
    </lineage>
</organism>
<gene>
    <name evidence="1" type="ORF">ACFSYJ_03995</name>
</gene>
<dbReference type="Pfam" id="PF10946">
    <property type="entry name" value="DUF2625"/>
    <property type="match status" value="1"/>
</dbReference>
<protein>
    <submittedName>
        <fullName evidence="1">DUF2625 family protein</fullName>
    </submittedName>
</protein>
<dbReference type="InterPro" id="IPR021239">
    <property type="entry name" value="DUF2625"/>
</dbReference>
<evidence type="ECO:0000313" key="2">
    <source>
        <dbReference type="Proteomes" id="UP001597419"/>
    </source>
</evidence>
<keyword evidence="2" id="KW-1185">Reference proteome</keyword>
<dbReference type="RefSeq" id="WP_345389338.1">
    <property type="nucleotide sequence ID" value="NZ_BAABHG010000003.1"/>
</dbReference>
<accession>A0ABW5GF63</accession>
<reference evidence="2" key="1">
    <citation type="journal article" date="2019" name="Int. J. Syst. Evol. Microbiol.">
        <title>The Global Catalogue of Microorganisms (GCM) 10K type strain sequencing project: providing services to taxonomists for standard genome sequencing and annotation.</title>
        <authorList>
            <consortium name="The Broad Institute Genomics Platform"/>
            <consortium name="The Broad Institute Genome Sequencing Center for Infectious Disease"/>
            <person name="Wu L."/>
            <person name="Ma J."/>
        </authorList>
    </citation>
    <scope>NUCLEOTIDE SEQUENCE [LARGE SCALE GENOMIC DNA]</scope>
    <source>
        <strain evidence="2">CGMCC 4.7643</strain>
    </source>
</reference>
<comment type="caution">
    <text evidence="1">The sequence shown here is derived from an EMBL/GenBank/DDBJ whole genome shotgun (WGS) entry which is preliminary data.</text>
</comment>
<sequence>MRDITELVDVPHPSWPVLIDAFAGSFTAHTVLPPDPERCRATLHQLQVTARSPLGAITLNSGGILVHDGWLRIYGGSGGGPAGLPGMAEVNGFPATVEPGWQPSEGLIIAHDVLGGVFVLNGMEPERHGRPGPPGGVVYFSPASLSWEDLEMGHSQWLTWLLDGGSAEHYSELLWPSWRAEVAGLGPRDGITVYPFLWSQEAQEDLAATTRKPAPLSQILDLHAGFCEQLGLAPPGELGVAGV</sequence>
<evidence type="ECO:0000313" key="1">
    <source>
        <dbReference type="EMBL" id="MFD2457744.1"/>
    </source>
</evidence>
<dbReference type="Proteomes" id="UP001597419">
    <property type="component" value="Unassembled WGS sequence"/>
</dbReference>
<dbReference type="NCBIfam" id="NF008496">
    <property type="entry name" value="PRK11408.1-3"/>
    <property type="match status" value="1"/>
</dbReference>
<dbReference type="EMBL" id="JBHUKU010000002">
    <property type="protein sequence ID" value="MFD2457744.1"/>
    <property type="molecule type" value="Genomic_DNA"/>
</dbReference>
<name>A0ABW5GF63_9PSEU</name>